<dbReference type="PANTHER" id="PTHR21311">
    <property type="entry name" value="CONSERVED OLIGOMERIC GOLGI COMPLEX COMPONENT 8"/>
    <property type="match status" value="1"/>
</dbReference>
<keyword evidence="5" id="KW-0653">Protein transport</keyword>
<dbReference type="GO" id="GO:0017119">
    <property type="term" value="C:Golgi transport complex"/>
    <property type="evidence" value="ECO:0007669"/>
    <property type="project" value="InterPro"/>
</dbReference>
<evidence type="ECO:0000256" key="1">
    <source>
        <dbReference type="ARBA" id="ARBA00004395"/>
    </source>
</evidence>
<dbReference type="PANTHER" id="PTHR21311:SF0">
    <property type="entry name" value="CONSERVED OLIGOMERIC GOLGI COMPLEX SUBUNIT 8"/>
    <property type="match status" value="1"/>
</dbReference>
<evidence type="ECO:0000256" key="4">
    <source>
        <dbReference type="ARBA" id="ARBA00022448"/>
    </source>
</evidence>
<dbReference type="Pfam" id="PF04124">
    <property type="entry name" value="Dor1"/>
    <property type="match status" value="1"/>
</dbReference>
<organism evidence="9 10">
    <name type="scientific">Lasius niger</name>
    <name type="common">Black garden ant</name>
    <dbReference type="NCBI Taxonomy" id="67767"/>
    <lineage>
        <taxon>Eukaryota</taxon>
        <taxon>Metazoa</taxon>
        <taxon>Ecdysozoa</taxon>
        <taxon>Arthropoda</taxon>
        <taxon>Hexapoda</taxon>
        <taxon>Insecta</taxon>
        <taxon>Pterygota</taxon>
        <taxon>Neoptera</taxon>
        <taxon>Endopterygota</taxon>
        <taxon>Hymenoptera</taxon>
        <taxon>Apocrita</taxon>
        <taxon>Aculeata</taxon>
        <taxon>Formicoidea</taxon>
        <taxon>Formicidae</taxon>
        <taxon>Formicinae</taxon>
        <taxon>Lasius</taxon>
        <taxon>Lasius</taxon>
    </lineage>
</organism>
<evidence type="ECO:0000313" key="10">
    <source>
        <dbReference type="Proteomes" id="UP000036403"/>
    </source>
</evidence>
<dbReference type="InterPro" id="IPR007255">
    <property type="entry name" value="COG8"/>
</dbReference>
<feature type="non-terminal residue" evidence="9">
    <location>
        <position position="1"/>
    </location>
</feature>
<protein>
    <recommendedName>
        <fullName evidence="3">Conserved oligomeric Golgi complex subunit 8</fullName>
    </recommendedName>
    <alternativeName>
        <fullName evidence="8">Component of oligomeric Golgi complex 8</fullName>
    </alternativeName>
</protein>
<evidence type="ECO:0000256" key="8">
    <source>
        <dbReference type="ARBA" id="ARBA00031347"/>
    </source>
</evidence>
<keyword evidence="4" id="KW-0813">Transport</keyword>
<dbReference type="OrthoDB" id="1661054at2759"/>
<dbReference type="GO" id="GO:0000139">
    <property type="term" value="C:Golgi membrane"/>
    <property type="evidence" value="ECO:0007669"/>
    <property type="project" value="UniProtKB-SubCell"/>
</dbReference>
<dbReference type="AlphaFoldDB" id="A0A0J7MNA8"/>
<evidence type="ECO:0000256" key="6">
    <source>
        <dbReference type="ARBA" id="ARBA00023034"/>
    </source>
</evidence>
<dbReference type="EMBL" id="LBMM01028665">
    <property type="protein sequence ID" value="KMQ82075.1"/>
    <property type="molecule type" value="Genomic_DNA"/>
</dbReference>
<reference evidence="9 10" key="1">
    <citation type="submission" date="2015-04" db="EMBL/GenBank/DDBJ databases">
        <title>Lasius niger genome sequencing.</title>
        <authorList>
            <person name="Konorov E.A."/>
            <person name="Nikitin M.A."/>
            <person name="Kirill M.V."/>
            <person name="Chang P."/>
        </authorList>
    </citation>
    <scope>NUCLEOTIDE SEQUENCE [LARGE SCALE GENOMIC DNA]</scope>
    <source>
        <tissue evidence="9">Whole</tissue>
    </source>
</reference>
<evidence type="ECO:0000256" key="7">
    <source>
        <dbReference type="ARBA" id="ARBA00023136"/>
    </source>
</evidence>
<gene>
    <name evidence="9" type="ORF">RF55_24276</name>
</gene>
<name>A0A0J7MNA8_LASNI</name>
<evidence type="ECO:0000313" key="9">
    <source>
        <dbReference type="EMBL" id="KMQ82075.1"/>
    </source>
</evidence>
<proteinExistence type="inferred from homology"/>
<comment type="caution">
    <text evidence="9">The sequence shown here is derived from an EMBL/GenBank/DDBJ whole genome shotgun (WGS) entry which is preliminary data.</text>
</comment>
<accession>A0A0J7MNA8</accession>
<comment type="similarity">
    <text evidence="2">Belongs to the COG8 family.</text>
</comment>
<keyword evidence="7" id="KW-0472">Membrane</keyword>
<dbReference type="STRING" id="67767.A0A0J7MNA8"/>
<dbReference type="Proteomes" id="UP000036403">
    <property type="component" value="Unassembled WGS sequence"/>
</dbReference>
<dbReference type="GO" id="GO:0006891">
    <property type="term" value="P:intra-Golgi vesicle-mediated transport"/>
    <property type="evidence" value="ECO:0007669"/>
    <property type="project" value="TreeGrafter"/>
</dbReference>
<sequence>ECGAGEADAAIRQMAADLVVALQAPGLKLAAGLRTVGWLKRIVPDLVPGVAADDALPALFLVCRLTTLVTTLAALEPLRDLADEERLRQGKSSQAWSGGQQTERYLKRFIEVFREHGFAIVSMSRSVDASFVSPSRAKGDPLGPIPSALSCPVLHCHLCSPHLASPRLTALHCIACTAHYNRDIHLRPPSSADCSYRRSIVLPVPSHPSLFSLRDRISLPCLLVAAPACTPVIVRARASTAFRVMV</sequence>
<keyword evidence="6" id="KW-0333">Golgi apparatus</keyword>
<dbReference type="GO" id="GO:0015031">
    <property type="term" value="P:protein transport"/>
    <property type="evidence" value="ECO:0007669"/>
    <property type="project" value="UniProtKB-KW"/>
</dbReference>
<evidence type="ECO:0000256" key="5">
    <source>
        <dbReference type="ARBA" id="ARBA00022927"/>
    </source>
</evidence>
<evidence type="ECO:0000256" key="2">
    <source>
        <dbReference type="ARBA" id="ARBA00006419"/>
    </source>
</evidence>
<dbReference type="PaxDb" id="67767-A0A0J7MNA8"/>
<evidence type="ECO:0000256" key="3">
    <source>
        <dbReference type="ARBA" id="ARBA00020983"/>
    </source>
</evidence>
<comment type="subcellular location">
    <subcellularLocation>
        <location evidence="1">Golgi apparatus membrane</location>
        <topology evidence="1">Peripheral membrane protein</topology>
    </subcellularLocation>
</comment>
<keyword evidence="10" id="KW-1185">Reference proteome</keyword>